<dbReference type="STRING" id="128403.WA1_43950"/>
<accession>A0A139WW78</accession>
<gene>
    <name evidence="1" type="ORF">WA1_43950</name>
</gene>
<proteinExistence type="predicted"/>
<protein>
    <submittedName>
        <fullName evidence="1">Uncharacterized protein</fullName>
    </submittedName>
</protein>
<name>A0A139WW78_9CYAN</name>
<dbReference type="EMBL" id="ANNX02000047">
    <property type="protein sequence ID" value="KYC36642.1"/>
    <property type="molecule type" value="Genomic_DNA"/>
</dbReference>
<keyword evidence="2" id="KW-1185">Reference proteome</keyword>
<comment type="caution">
    <text evidence="1">The sequence shown here is derived from an EMBL/GenBank/DDBJ whole genome shotgun (WGS) entry which is preliminary data.</text>
</comment>
<evidence type="ECO:0000313" key="1">
    <source>
        <dbReference type="EMBL" id="KYC36642.1"/>
    </source>
</evidence>
<sequence length="62" mass="7323">MKKVGWVEERNPTNTFGEFHISYQPLRIEFWGYTNKVRLRGLDDMNYILLFSLQGSASNILK</sequence>
<evidence type="ECO:0000313" key="2">
    <source>
        <dbReference type="Proteomes" id="UP000076925"/>
    </source>
</evidence>
<dbReference type="AlphaFoldDB" id="A0A139WW78"/>
<reference evidence="1 2" key="1">
    <citation type="journal article" date="2013" name="Genome Biol. Evol.">
        <title>Genomes of Stigonematalean cyanobacteria (subsection V) and the evolution of oxygenic photosynthesis from prokaryotes to plastids.</title>
        <authorList>
            <person name="Dagan T."/>
            <person name="Roettger M."/>
            <person name="Stucken K."/>
            <person name="Landan G."/>
            <person name="Koch R."/>
            <person name="Major P."/>
            <person name="Gould S.B."/>
            <person name="Goremykin V.V."/>
            <person name="Rippka R."/>
            <person name="Tandeau de Marsac N."/>
            <person name="Gugger M."/>
            <person name="Lockhart P.J."/>
            <person name="Allen J.F."/>
            <person name="Brune I."/>
            <person name="Maus I."/>
            <person name="Puhler A."/>
            <person name="Martin W.F."/>
        </authorList>
    </citation>
    <scope>NUCLEOTIDE SEQUENCE [LARGE SCALE GENOMIC DNA]</scope>
    <source>
        <strain evidence="1 2">PCC 7110</strain>
    </source>
</reference>
<dbReference type="Proteomes" id="UP000076925">
    <property type="component" value="Unassembled WGS sequence"/>
</dbReference>
<organism evidence="1 2">
    <name type="scientific">Scytonema hofmannii PCC 7110</name>
    <dbReference type="NCBI Taxonomy" id="128403"/>
    <lineage>
        <taxon>Bacteria</taxon>
        <taxon>Bacillati</taxon>
        <taxon>Cyanobacteriota</taxon>
        <taxon>Cyanophyceae</taxon>
        <taxon>Nostocales</taxon>
        <taxon>Scytonemataceae</taxon>
        <taxon>Scytonema</taxon>
    </lineage>
</organism>